<dbReference type="Gene3D" id="3.90.1260.10">
    <property type="entry name" value="Argininosuccinate synthetase, chain A, domain 2"/>
    <property type="match status" value="1"/>
</dbReference>
<dbReference type="SUPFAM" id="SSF69864">
    <property type="entry name" value="Argininosuccinate synthetase, C-terminal domain"/>
    <property type="match status" value="1"/>
</dbReference>
<organism evidence="1 2">
    <name type="scientific">Bartonella henselae</name>
    <name type="common">Rochalimaea henselae</name>
    <dbReference type="NCBI Taxonomy" id="38323"/>
    <lineage>
        <taxon>Bacteria</taxon>
        <taxon>Pseudomonadati</taxon>
        <taxon>Pseudomonadota</taxon>
        <taxon>Alphaproteobacteria</taxon>
        <taxon>Hyphomicrobiales</taxon>
        <taxon>Bartonellaceae</taxon>
        <taxon>Bartonella</taxon>
    </lineage>
</organism>
<gene>
    <name evidence="1" type="primary">argG</name>
    <name evidence="1" type="ORF">BM1374165_00024</name>
</gene>
<reference evidence="2" key="1">
    <citation type="submission" date="2013-11" db="EMBL/GenBank/DDBJ databases">
        <title>Genome sequencing of Bartonella spp. isolated from human blood.</title>
        <authorList>
            <person name="Raoult D."/>
        </authorList>
    </citation>
    <scope>NUCLEOTIDE SEQUENCE</scope>
    <source>
        <strain evidence="2">BM1374165</strain>
    </source>
</reference>
<dbReference type="AlphaFoldDB" id="X5M5E1"/>
<dbReference type="Proteomes" id="UP000019801">
    <property type="component" value="Chromosome I"/>
</dbReference>
<dbReference type="EMBL" id="HG969191">
    <property type="protein sequence ID" value="CDO46053.1"/>
    <property type="molecule type" value="Genomic_DNA"/>
</dbReference>
<accession>X5M5E1</accession>
<sequence length="34" mass="3817">MLQAALDLYKENVTDKITLKLYKGNVMAEGCQSK</sequence>
<dbReference type="InterPro" id="IPR024074">
    <property type="entry name" value="AS_cat/multimer_dom_body"/>
</dbReference>
<evidence type="ECO:0000313" key="2">
    <source>
        <dbReference type="Proteomes" id="UP000019801"/>
    </source>
</evidence>
<dbReference type="GO" id="GO:0004055">
    <property type="term" value="F:argininosuccinate synthase activity"/>
    <property type="evidence" value="ECO:0007669"/>
    <property type="project" value="InterPro"/>
</dbReference>
<evidence type="ECO:0000313" key="1">
    <source>
        <dbReference type="EMBL" id="CDO46053.1"/>
    </source>
</evidence>
<name>X5M5E1_BARHN</name>
<proteinExistence type="predicted"/>
<protein>
    <submittedName>
        <fullName evidence="1">Argininosuccinate synthase</fullName>
    </submittedName>
</protein>
<dbReference type="KEGG" id="bhs:BM1374165_00024"/>